<organism evidence="1 2">
    <name type="scientific">Paramuricea clavata</name>
    <name type="common">Red gorgonian</name>
    <name type="synonym">Violescent sea-whip</name>
    <dbReference type="NCBI Taxonomy" id="317549"/>
    <lineage>
        <taxon>Eukaryota</taxon>
        <taxon>Metazoa</taxon>
        <taxon>Cnidaria</taxon>
        <taxon>Anthozoa</taxon>
        <taxon>Octocorallia</taxon>
        <taxon>Malacalcyonacea</taxon>
        <taxon>Plexauridae</taxon>
        <taxon>Paramuricea</taxon>
    </lineage>
</organism>
<dbReference type="OrthoDB" id="6022471at2759"/>
<keyword evidence="2" id="KW-1185">Reference proteome</keyword>
<dbReference type="AlphaFoldDB" id="A0A6S7G3J3"/>
<reference evidence="1" key="1">
    <citation type="submission" date="2020-04" db="EMBL/GenBank/DDBJ databases">
        <authorList>
            <person name="Alioto T."/>
            <person name="Alioto T."/>
            <person name="Gomez Garrido J."/>
        </authorList>
    </citation>
    <scope>NUCLEOTIDE SEQUENCE</scope>
    <source>
        <strain evidence="1">A484AB</strain>
    </source>
</reference>
<dbReference type="EMBL" id="CACRXK020000549">
    <property type="protein sequence ID" value="CAB3982876.1"/>
    <property type="molecule type" value="Genomic_DNA"/>
</dbReference>
<name>A0A6S7G3J3_PARCT</name>
<protein>
    <submittedName>
        <fullName evidence="1">Uncharacterized protein</fullName>
    </submittedName>
</protein>
<sequence>MPASLPTPSKLHLGCGLGKSIPRVFNHDETLQFINYGVDGTPNGLVFACRDTTGVTQLLDQCNRNIHLEYKVAKAGLFTPTMKVNREGFMLSLANMWDKWATPTLIRKAAKRVGISPEGLNINDMQQDKLLQTLWRKLQTLWSVKDNAPSSTTTTPASPNHLRKGSATYWKAKFKMAQQTIHDCDEKSIRLENIPGLLTIQKIKPKQASKSTRVTQVHGSMEGKELIKVVKKINEDKQKTLQLKQDKIKAKEKEKEDFYRCKRKCVCKEHKCPATDLKECPSCHSILRSICSKACCKINGKKPEMILPAAAVNKKKSK</sequence>
<comment type="caution">
    <text evidence="1">The sequence shown here is derived from an EMBL/GenBank/DDBJ whole genome shotgun (WGS) entry which is preliminary data.</text>
</comment>
<evidence type="ECO:0000313" key="1">
    <source>
        <dbReference type="EMBL" id="CAB3982876.1"/>
    </source>
</evidence>
<dbReference type="Proteomes" id="UP001152795">
    <property type="component" value="Unassembled WGS sequence"/>
</dbReference>
<accession>A0A6S7G3J3</accession>
<proteinExistence type="predicted"/>
<gene>
    <name evidence="1" type="ORF">PACLA_8A012315</name>
</gene>
<evidence type="ECO:0000313" key="2">
    <source>
        <dbReference type="Proteomes" id="UP001152795"/>
    </source>
</evidence>